<dbReference type="EMBL" id="QGNW01000001">
    <property type="protein sequence ID" value="RVX23192.1"/>
    <property type="molecule type" value="Genomic_DNA"/>
</dbReference>
<evidence type="ECO:0000256" key="6">
    <source>
        <dbReference type="SAM" id="MobiDB-lite"/>
    </source>
</evidence>
<dbReference type="Gene3D" id="4.10.280.10">
    <property type="entry name" value="Helix-loop-helix DNA-binding domain"/>
    <property type="match status" value="1"/>
</dbReference>
<dbReference type="Pfam" id="PF22754">
    <property type="entry name" value="bHLH-TF_ACT-like_plant"/>
    <property type="match status" value="1"/>
</dbReference>
<feature type="compositionally biased region" description="Polar residues" evidence="6">
    <location>
        <begin position="102"/>
        <end position="133"/>
    </location>
</feature>
<evidence type="ECO:0000256" key="2">
    <source>
        <dbReference type="ARBA" id="ARBA00023015"/>
    </source>
</evidence>
<keyword evidence="2" id="KW-0805">Transcription regulation</keyword>
<dbReference type="PANTHER" id="PTHR45959">
    <property type="entry name" value="BHLH TRANSCRIPTION FACTOR"/>
    <property type="match status" value="1"/>
</dbReference>
<evidence type="ECO:0000313" key="9">
    <source>
        <dbReference type="Proteomes" id="UP000288805"/>
    </source>
</evidence>
<dbReference type="GO" id="GO:0005634">
    <property type="term" value="C:nucleus"/>
    <property type="evidence" value="ECO:0007669"/>
    <property type="project" value="UniProtKB-SubCell"/>
</dbReference>
<sequence>MNSESEINKGKWDPVSSTFLRKQRTRAAVLMDVFSANWLTEMEMEDPTFIHQYSPMQSLGDSLDEFDFKSFSSENFSSYPSSSPKSSNPHLFDSIIENFQTGGDSYQKQDHSPTYGQGTKSLSSTRNPSQNQEHVIAERKRREKLNPAVHSSFSHHSRPKEDKASVLGDAVKYVKQLQERVKMLEEQTTKKMVESVVTVKKYQLSDDETSLSYHDSDSSSNQPLLEIEARVSNKDVLIRIHCQKEKGFAVKILGEVEKLHLTVINSSFMPFGDYTMDITIVAQNNLAYNNLLSPDYFSRIRLSPITINLYSLQMDNGFCTTAKDLVKKLRLAFLQFM</sequence>
<dbReference type="GO" id="GO:0046983">
    <property type="term" value="F:protein dimerization activity"/>
    <property type="evidence" value="ECO:0007669"/>
    <property type="project" value="InterPro"/>
</dbReference>
<comment type="caution">
    <text evidence="8">The sequence shown here is derived from an EMBL/GenBank/DDBJ whole genome shotgun (WGS) entry which is preliminary data.</text>
</comment>
<evidence type="ECO:0000313" key="8">
    <source>
        <dbReference type="EMBL" id="RVX23192.1"/>
    </source>
</evidence>
<evidence type="ECO:0000256" key="1">
    <source>
        <dbReference type="ARBA" id="ARBA00004123"/>
    </source>
</evidence>
<dbReference type="InterPro" id="IPR036638">
    <property type="entry name" value="HLH_DNA-bd_sf"/>
</dbReference>
<feature type="region of interest" description="Disordered" evidence="6">
    <location>
        <begin position="102"/>
        <end position="165"/>
    </location>
</feature>
<accession>A0A438KPR3</accession>
<proteinExistence type="predicted"/>
<reference evidence="8 9" key="1">
    <citation type="journal article" date="2018" name="PLoS Genet.">
        <title>Population sequencing reveals clonal diversity and ancestral inbreeding in the grapevine cultivar Chardonnay.</title>
        <authorList>
            <person name="Roach M.J."/>
            <person name="Johnson D.L."/>
            <person name="Bohlmann J."/>
            <person name="van Vuuren H.J."/>
            <person name="Jones S.J."/>
            <person name="Pretorius I.S."/>
            <person name="Schmidt S.A."/>
            <person name="Borneman A.R."/>
        </authorList>
    </citation>
    <scope>NUCLEOTIDE SEQUENCE [LARGE SCALE GENOMIC DNA]</scope>
    <source>
        <strain evidence="9">cv. Chardonnay</strain>
        <tissue evidence="8">Leaf</tissue>
    </source>
</reference>
<dbReference type="InterPro" id="IPR054502">
    <property type="entry name" value="bHLH-TF_ACT-like_plant"/>
</dbReference>
<dbReference type="PANTHER" id="PTHR45959:SF2">
    <property type="entry name" value="BHLH TRANSCRIPTION FACTOR"/>
    <property type="match status" value="1"/>
</dbReference>
<feature type="domain" description="Plant bHLH transcription factor ACT-like" evidence="7">
    <location>
        <begin position="231"/>
        <end position="267"/>
    </location>
</feature>
<dbReference type="SUPFAM" id="SSF47459">
    <property type="entry name" value="HLH, helix-loop-helix DNA-binding domain"/>
    <property type="match status" value="1"/>
</dbReference>
<evidence type="ECO:0000256" key="4">
    <source>
        <dbReference type="ARBA" id="ARBA00023242"/>
    </source>
</evidence>
<organism evidence="8 9">
    <name type="scientific">Vitis vinifera</name>
    <name type="common">Grape</name>
    <dbReference type="NCBI Taxonomy" id="29760"/>
    <lineage>
        <taxon>Eukaryota</taxon>
        <taxon>Viridiplantae</taxon>
        <taxon>Streptophyta</taxon>
        <taxon>Embryophyta</taxon>
        <taxon>Tracheophyta</taxon>
        <taxon>Spermatophyta</taxon>
        <taxon>Magnoliopsida</taxon>
        <taxon>eudicotyledons</taxon>
        <taxon>Gunneridae</taxon>
        <taxon>Pentapetalae</taxon>
        <taxon>rosids</taxon>
        <taxon>Vitales</taxon>
        <taxon>Vitaceae</taxon>
        <taxon>Viteae</taxon>
        <taxon>Vitis</taxon>
    </lineage>
</organism>
<evidence type="ECO:0000256" key="3">
    <source>
        <dbReference type="ARBA" id="ARBA00023163"/>
    </source>
</evidence>
<name>A0A438KPR3_VITVI</name>
<feature type="coiled-coil region" evidence="5">
    <location>
        <begin position="167"/>
        <end position="194"/>
    </location>
</feature>
<comment type="subcellular location">
    <subcellularLocation>
        <location evidence="1">Nucleus</location>
    </subcellularLocation>
</comment>
<dbReference type="Proteomes" id="UP000288805">
    <property type="component" value="Unassembled WGS sequence"/>
</dbReference>
<evidence type="ECO:0000256" key="5">
    <source>
        <dbReference type="SAM" id="Coils"/>
    </source>
</evidence>
<gene>
    <name evidence="8" type="primary">BHLH25_10</name>
    <name evidence="8" type="ORF">CK203_000684</name>
</gene>
<keyword evidence="3" id="KW-0804">Transcription</keyword>
<protein>
    <submittedName>
        <fullName evidence="8">Transcription factor bHLH25</fullName>
    </submittedName>
</protein>
<dbReference type="AlphaFoldDB" id="A0A438KPR3"/>
<keyword evidence="5" id="KW-0175">Coiled coil</keyword>
<keyword evidence="4" id="KW-0539">Nucleus</keyword>
<dbReference type="InterPro" id="IPR052610">
    <property type="entry name" value="bHLH_transcription_regulator"/>
</dbReference>
<evidence type="ECO:0000259" key="7">
    <source>
        <dbReference type="Pfam" id="PF22754"/>
    </source>
</evidence>